<dbReference type="CDD" id="cd01048">
    <property type="entry name" value="Ferritin_like_AB2"/>
    <property type="match status" value="1"/>
</dbReference>
<evidence type="ECO:0000313" key="2">
    <source>
        <dbReference type="EMBL" id="GAP41033.1"/>
    </source>
</evidence>
<dbReference type="EMBL" id="DF968181">
    <property type="protein sequence ID" value="GAP41033.1"/>
    <property type="molecule type" value="Genomic_DNA"/>
</dbReference>
<proteinExistence type="predicted"/>
<protein>
    <submittedName>
        <fullName evidence="2">Uncharacterized protein</fullName>
    </submittedName>
</protein>
<dbReference type="AlphaFoldDB" id="A0A0S7BWD5"/>
<gene>
    <name evidence="2" type="ORF">ATC1_131015</name>
</gene>
<feature type="region of interest" description="Disordered" evidence="1">
    <location>
        <begin position="42"/>
        <end position="64"/>
    </location>
</feature>
<keyword evidence="3" id="KW-1185">Reference proteome</keyword>
<reference evidence="2" key="1">
    <citation type="journal article" date="2015" name="Genome Announc.">
        <title>Draft Genome Sequence of Anaerolineae Strain TC1, a Novel Isolate from a Methanogenic Wastewater Treatment System.</title>
        <authorList>
            <person name="Matsuura N."/>
            <person name="Tourlousse D.M."/>
            <person name="Sun L."/>
            <person name="Toyonaga M."/>
            <person name="Kuroda K."/>
            <person name="Ohashi A."/>
            <person name="Cruz R."/>
            <person name="Yamaguchi T."/>
            <person name="Sekiguchi Y."/>
        </authorList>
    </citation>
    <scope>NUCLEOTIDE SEQUENCE [LARGE SCALE GENOMIC DNA]</scope>
    <source>
        <strain evidence="2">TC1</strain>
    </source>
</reference>
<dbReference type="InterPro" id="IPR009078">
    <property type="entry name" value="Ferritin-like_SF"/>
</dbReference>
<dbReference type="InterPro" id="IPR012347">
    <property type="entry name" value="Ferritin-like"/>
</dbReference>
<dbReference type="STRING" id="1678840.ATC1_131015"/>
<accession>A0A0S7BWD5</accession>
<dbReference type="Gene3D" id="1.20.1260.10">
    <property type="match status" value="1"/>
</dbReference>
<organism evidence="2">
    <name type="scientific">Flexilinea flocculi</name>
    <dbReference type="NCBI Taxonomy" id="1678840"/>
    <lineage>
        <taxon>Bacteria</taxon>
        <taxon>Bacillati</taxon>
        <taxon>Chloroflexota</taxon>
        <taxon>Anaerolineae</taxon>
        <taxon>Anaerolineales</taxon>
        <taxon>Anaerolineaceae</taxon>
        <taxon>Flexilinea</taxon>
    </lineage>
</organism>
<dbReference type="Proteomes" id="UP000053370">
    <property type="component" value="Unassembled WGS sequence"/>
</dbReference>
<dbReference type="SUPFAM" id="SSF47240">
    <property type="entry name" value="Ferritin-like"/>
    <property type="match status" value="1"/>
</dbReference>
<sequence length="190" mass="21402">MKNITLLKNIKKNIWFALLGLILLVPSLPVAASALEQRNAQNISQSQNDLRGRNTASTQEPLSETEENFLQEAILEEYGAYNLYQYITENYFDGKPFQNIMQSELKHIDALIRQAEKYNLTVPENTGLSSEPVFDNLEDACQAGVDAELADAALYDELLPSIEHSDIIRVFNNLKNASLNNHLPAFEKCN</sequence>
<dbReference type="OrthoDB" id="573482at2"/>
<feature type="compositionally biased region" description="Polar residues" evidence="1">
    <location>
        <begin position="42"/>
        <end position="62"/>
    </location>
</feature>
<name>A0A0S7BWD5_9CHLR</name>
<evidence type="ECO:0000256" key="1">
    <source>
        <dbReference type="SAM" id="MobiDB-lite"/>
    </source>
</evidence>
<dbReference type="RefSeq" id="WP_062281416.1">
    <property type="nucleotide sequence ID" value="NZ_DF968181.1"/>
</dbReference>
<evidence type="ECO:0000313" key="3">
    <source>
        <dbReference type="Proteomes" id="UP000053370"/>
    </source>
</evidence>
<dbReference type="InterPro" id="IPR019243">
    <property type="entry name" value="DUF2202"/>
</dbReference>